<proteinExistence type="predicted"/>
<protein>
    <submittedName>
        <fullName evidence="1">Uncharacterized protein</fullName>
    </submittedName>
</protein>
<evidence type="ECO:0000313" key="1">
    <source>
        <dbReference type="EMBL" id="EID78048.1"/>
    </source>
</evidence>
<name>I0WNT2_RHOOP</name>
<sequence>MTTEQLVRNTIIAVALSDPFDCVEVDVPVVEVEGEHCRDNVSGRLAGDIGGDFDDWVLAATRSGLFTPREIEALARSWHADPRTLFGALLTYADDMTRKRYEIAWDSLDEADSREYA</sequence>
<dbReference type="RefSeq" id="WP_007298815.1">
    <property type="nucleotide sequence ID" value="NZ_AJJH01000114.1"/>
</dbReference>
<dbReference type="AlphaFoldDB" id="I0WNT2"/>
<dbReference type="Proteomes" id="UP000006447">
    <property type="component" value="Unassembled WGS sequence"/>
</dbReference>
<dbReference type="EMBL" id="AJJH01000114">
    <property type="protein sequence ID" value="EID78048.1"/>
    <property type="molecule type" value="Genomic_DNA"/>
</dbReference>
<gene>
    <name evidence="1" type="ORF">W59_20793</name>
</gene>
<reference evidence="1 2" key="1">
    <citation type="journal article" date="2012" name="J. Bacteriol.">
        <title>Draft genome sequence of the nitrophenol-degrading actinomycete Rhodococcus imtechensis RKJ300.</title>
        <authorList>
            <person name="Vikram S."/>
            <person name="Kumar S."/>
            <person name="Subramanian S."/>
            <person name="Raghava G.P."/>
        </authorList>
    </citation>
    <scope>NUCLEOTIDE SEQUENCE [LARGE SCALE GENOMIC DNA]</scope>
    <source>
        <strain evidence="1 2">RKJ300</strain>
    </source>
</reference>
<accession>I0WNT2</accession>
<evidence type="ECO:0000313" key="2">
    <source>
        <dbReference type="Proteomes" id="UP000006447"/>
    </source>
</evidence>
<dbReference type="PATRIC" id="fig|1165867.3.peg.4240"/>
<organism evidence="1 2">
    <name type="scientific">Rhodococcus opacus RKJ300 = JCM 13270</name>
    <dbReference type="NCBI Taxonomy" id="1165867"/>
    <lineage>
        <taxon>Bacteria</taxon>
        <taxon>Bacillati</taxon>
        <taxon>Actinomycetota</taxon>
        <taxon>Actinomycetes</taxon>
        <taxon>Mycobacteriales</taxon>
        <taxon>Nocardiaceae</taxon>
        <taxon>Rhodococcus</taxon>
    </lineage>
</organism>
<comment type="caution">
    <text evidence="1">The sequence shown here is derived from an EMBL/GenBank/DDBJ whole genome shotgun (WGS) entry which is preliminary data.</text>
</comment>